<evidence type="ECO:0000313" key="11">
    <source>
        <dbReference type="Proteomes" id="UP000887013"/>
    </source>
</evidence>
<evidence type="ECO:0000256" key="6">
    <source>
        <dbReference type="ARBA" id="ARBA00023242"/>
    </source>
</evidence>
<dbReference type="Pfam" id="PF13912">
    <property type="entry name" value="zf-C2H2_6"/>
    <property type="match status" value="1"/>
</dbReference>
<evidence type="ECO:0000256" key="2">
    <source>
        <dbReference type="ARBA" id="ARBA00022723"/>
    </source>
</evidence>
<dbReference type="FunFam" id="3.30.160.60:FF:000145">
    <property type="entry name" value="Zinc finger protein 574"/>
    <property type="match status" value="1"/>
</dbReference>
<keyword evidence="5" id="KW-0862">Zinc</keyword>
<feature type="domain" description="C2H2-type" evidence="9">
    <location>
        <begin position="204"/>
        <end position="231"/>
    </location>
</feature>
<dbReference type="Gene3D" id="3.30.160.60">
    <property type="entry name" value="Classic Zinc Finger"/>
    <property type="match status" value="3"/>
</dbReference>
<dbReference type="SUPFAM" id="SSF57667">
    <property type="entry name" value="beta-beta-alpha zinc fingers"/>
    <property type="match status" value="3"/>
</dbReference>
<keyword evidence="4 7" id="KW-0863">Zinc-finger</keyword>
<dbReference type="Pfam" id="PF00096">
    <property type="entry name" value="zf-C2H2"/>
    <property type="match status" value="3"/>
</dbReference>
<keyword evidence="3" id="KW-0677">Repeat</keyword>
<name>A0A8X6TSM9_NEPPI</name>
<evidence type="ECO:0000256" key="4">
    <source>
        <dbReference type="ARBA" id="ARBA00022771"/>
    </source>
</evidence>
<dbReference type="PROSITE" id="PS50157">
    <property type="entry name" value="ZINC_FINGER_C2H2_2"/>
    <property type="match status" value="4"/>
</dbReference>
<feature type="region of interest" description="Disordered" evidence="8">
    <location>
        <begin position="87"/>
        <end position="113"/>
    </location>
</feature>
<feature type="domain" description="C2H2-type" evidence="9">
    <location>
        <begin position="232"/>
        <end position="259"/>
    </location>
</feature>
<gene>
    <name evidence="10" type="ORF">NPIL_121781</name>
</gene>
<dbReference type="GO" id="GO:0000981">
    <property type="term" value="F:DNA-binding transcription factor activity, RNA polymerase II-specific"/>
    <property type="evidence" value="ECO:0007669"/>
    <property type="project" value="TreeGrafter"/>
</dbReference>
<evidence type="ECO:0000259" key="9">
    <source>
        <dbReference type="PROSITE" id="PS50157"/>
    </source>
</evidence>
<feature type="region of interest" description="Disordered" evidence="8">
    <location>
        <begin position="47"/>
        <end position="72"/>
    </location>
</feature>
<feature type="domain" description="C2H2-type" evidence="9">
    <location>
        <begin position="176"/>
        <end position="203"/>
    </location>
</feature>
<dbReference type="SMART" id="SM00355">
    <property type="entry name" value="ZnF_C2H2"/>
    <property type="match status" value="4"/>
</dbReference>
<dbReference type="FunFam" id="3.30.160.60:FF:000557">
    <property type="entry name" value="zinc finger and SCAN domain-containing protein 29"/>
    <property type="match status" value="1"/>
</dbReference>
<comment type="caution">
    <text evidence="10">The sequence shown here is derived from an EMBL/GenBank/DDBJ whole genome shotgun (WGS) entry which is preliminary data.</text>
</comment>
<dbReference type="InterPro" id="IPR036236">
    <property type="entry name" value="Znf_C2H2_sf"/>
</dbReference>
<dbReference type="PANTHER" id="PTHR23226">
    <property type="entry name" value="ZINC FINGER AND SCAN DOMAIN-CONTAINING"/>
    <property type="match status" value="1"/>
</dbReference>
<dbReference type="PANTHER" id="PTHR23226:SF409">
    <property type="entry name" value="ZINC FINGER PROTEIN 275"/>
    <property type="match status" value="1"/>
</dbReference>
<keyword evidence="6" id="KW-0539">Nucleus</keyword>
<evidence type="ECO:0000256" key="8">
    <source>
        <dbReference type="SAM" id="MobiDB-lite"/>
    </source>
</evidence>
<dbReference type="GO" id="GO:0008270">
    <property type="term" value="F:zinc ion binding"/>
    <property type="evidence" value="ECO:0007669"/>
    <property type="project" value="UniProtKB-KW"/>
</dbReference>
<dbReference type="InterPro" id="IPR013087">
    <property type="entry name" value="Znf_C2H2_type"/>
</dbReference>
<accession>A0A8X6TSM9</accession>
<sequence length="292" mass="34009">MSSILKFAASMASGVDNAFVSVNLLRKMDYTETGDVEDLDLSIKKKTSEMSRMSSKPNDEGRSAETTNENPCAEEDRVRIPNYKDEYSKEKMKPVDSTIHCPEPSTSSGITRKRKSHRFMRDDGRKFTKSETHNLVGNEKLQKETQPFKTSDYDDSFTGKNRHRKETATGGKKLALRCEICEKHFKYSSNLYRHKKIHKRKQHFPCEFCEKVFKRSDVLTGHIRTHTGERPYSCDLCPKTFSTSSVLIRHKDVHLQNRASYRCPECENSYSSRRSMNRHRKYHKKFNTKRSL</sequence>
<evidence type="ECO:0000313" key="10">
    <source>
        <dbReference type="EMBL" id="GFT51689.1"/>
    </source>
</evidence>
<dbReference type="Proteomes" id="UP000887013">
    <property type="component" value="Unassembled WGS sequence"/>
</dbReference>
<feature type="region of interest" description="Disordered" evidence="8">
    <location>
        <begin position="149"/>
        <end position="168"/>
    </location>
</feature>
<feature type="domain" description="C2H2-type" evidence="9">
    <location>
        <begin position="261"/>
        <end position="288"/>
    </location>
</feature>
<dbReference type="EMBL" id="BMAW01016984">
    <property type="protein sequence ID" value="GFT51689.1"/>
    <property type="molecule type" value="Genomic_DNA"/>
</dbReference>
<comment type="subcellular location">
    <subcellularLocation>
        <location evidence="1">Nucleus</location>
    </subcellularLocation>
</comment>
<proteinExistence type="predicted"/>
<evidence type="ECO:0000256" key="7">
    <source>
        <dbReference type="PROSITE-ProRule" id="PRU00042"/>
    </source>
</evidence>
<dbReference type="AlphaFoldDB" id="A0A8X6TSM9"/>
<evidence type="ECO:0000256" key="5">
    <source>
        <dbReference type="ARBA" id="ARBA00022833"/>
    </source>
</evidence>
<keyword evidence="11" id="KW-1185">Reference proteome</keyword>
<reference evidence="10" key="1">
    <citation type="submission" date="2020-08" db="EMBL/GenBank/DDBJ databases">
        <title>Multicomponent nature underlies the extraordinary mechanical properties of spider dragline silk.</title>
        <authorList>
            <person name="Kono N."/>
            <person name="Nakamura H."/>
            <person name="Mori M."/>
            <person name="Yoshida Y."/>
            <person name="Ohtoshi R."/>
            <person name="Malay A.D."/>
            <person name="Moran D.A.P."/>
            <person name="Tomita M."/>
            <person name="Numata K."/>
            <person name="Arakawa K."/>
        </authorList>
    </citation>
    <scope>NUCLEOTIDE SEQUENCE</scope>
</reference>
<dbReference type="GO" id="GO:0000978">
    <property type="term" value="F:RNA polymerase II cis-regulatory region sequence-specific DNA binding"/>
    <property type="evidence" value="ECO:0007669"/>
    <property type="project" value="TreeGrafter"/>
</dbReference>
<dbReference type="PROSITE" id="PS00028">
    <property type="entry name" value="ZINC_FINGER_C2H2_1"/>
    <property type="match status" value="4"/>
</dbReference>
<protein>
    <recommendedName>
        <fullName evidence="9">C2H2-type domain-containing protein</fullName>
    </recommendedName>
</protein>
<evidence type="ECO:0000256" key="1">
    <source>
        <dbReference type="ARBA" id="ARBA00004123"/>
    </source>
</evidence>
<evidence type="ECO:0000256" key="3">
    <source>
        <dbReference type="ARBA" id="ARBA00022737"/>
    </source>
</evidence>
<dbReference type="GO" id="GO:0005634">
    <property type="term" value="C:nucleus"/>
    <property type="evidence" value="ECO:0007669"/>
    <property type="project" value="UniProtKB-SubCell"/>
</dbReference>
<keyword evidence="2" id="KW-0479">Metal-binding</keyword>
<organism evidence="10 11">
    <name type="scientific">Nephila pilipes</name>
    <name type="common">Giant wood spider</name>
    <name type="synonym">Nephila maculata</name>
    <dbReference type="NCBI Taxonomy" id="299642"/>
    <lineage>
        <taxon>Eukaryota</taxon>
        <taxon>Metazoa</taxon>
        <taxon>Ecdysozoa</taxon>
        <taxon>Arthropoda</taxon>
        <taxon>Chelicerata</taxon>
        <taxon>Arachnida</taxon>
        <taxon>Araneae</taxon>
        <taxon>Araneomorphae</taxon>
        <taxon>Entelegynae</taxon>
        <taxon>Araneoidea</taxon>
        <taxon>Nephilidae</taxon>
        <taxon>Nephila</taxon>
    </lineage>
</organism>
<dbReference type="OrthoDB" id="10018191at2759"/>